<comment type="caution">
    <text evidence="1">The sequence shown here is derived from an EMBL/GenBank/DDBJ whole genome shotgun (WGS) entry which is preliminary data.</text>
</comment>
<dbReference type="PROSITE" id="PS51257">
    <property type="entry name" value="PROKAR_LIPOPROTEIN"/>
    <property type="match status" value="1"/>
</dbReference>
<evidence type="ECO:0000313" key="2">
    <source>
        <dbReference type="Proteomes" id="UP000679725"/>
    </source>
</evidence>
<evidence type="ECO:0008006" key="3">
    <source>
        <dbReference type="Google" id="ProtNLM"/>
    </source>
</evidence>
<keyword evidence="2" id="KW-1185">Reference proteome</keyword>
<evidence type="ECO:0000313" key="1">
    <source>
        <dbReference type="EMBL" id="CAG5074677.1"/>
    </source>
</evidence>
<dbReference type="EMBL" id="CAJRAU010000012">
    <property type="protein sequence ID" value="CAG5074677.1"/>
    <property type="molecule type" value="Genomic_DNA"/>
</dbReference>
<organism evidence="1 2">
    <name type="scientific">Dyadobacter linearis</name>
    <dbReference type="NCBI Taxonomy" id="2823330"/>
    <lineage>
        <taxon>Bacteria</taxon>
        <taxon>Pseudomonadati</taxon>
        <taxon>Bacteroidota</taxon>
        <taxon>Cytophagia</taxon>
        <taxon>Cytophagales</taxon>
        <taxon>Spirosomataceae</taxon>
        <taxon>Dyadobacter</taxon>
    </lineage>
</organism>
<dbReference type="RefSeq" id="WP_215236586.1">
    <property type="nucleotide sequence ID" value="NZ_CAJRAU010000012.1"/>
</dbReference>
<reference evidence="1 2" key="1">
    <citation type="submission" date="2021-04" db="EMBL/GenBank/DDBJ databases">
        <authorList>
            <person name="Rodrigo-Torres L."/>
            <person name="Arahal R. D."/>
            <person name="Lucena T."/>
        </authorList>
    </citation>
    <scope>NUCLEOTIDE SEQUENCE [LARGE SCALE GENOMIC DNA]</scope>
    <source>
        <strain evidence="1 2">CECT 9623</strain>
    </source>
</reference>
<sequence>MKNIIWLLFLVMTIFLGCERQKGFDAAGPISSHLVGKWKLEKVVSSTQTKVGEQIGYSETLECGNNQENDYDRIFRDNILDTTYVWSRIPGTDSDAKKMTVLVNYRGGIKRFYKIYRELGKATTLEASAYLPELEGSADTLKYYYVQMQ</sequence>
<accession>A0ABM8UYH0</accession>
<name>A0ABM8UYH0_9BACT</name>
<protein>
    <recommendedName>
        <fullName evidence="3">Lipocalin-like domain-containing protein</fullName>
    </recommendedName>
</protein>
<dbReference type="Proteomes" id="UP000679725">
    <property type="component" value="Unassembled WGS sequence"/>
</dbReference>
<proteinExistence type="predicted"/>
<gene>
    <name evidence="1" type="ORF">DYBT9623_05364</name>
</gene>